<evidence type="ECO:0000256" key="12">
    <source>
        <dbReference type="PROSITE-ProRule" id="PRU00124"/>
    </source>
</evidence>
<dbReference type="PROSITE" id="PS50041">
    <property type="entry name" value="C_TYPE_LECTIN_2"/>
    <property type="match status" value="1"/>
</dbReference>
<evidence type="ECO:0000256" key="7">
    <source>
        <dbReference type="ARBA" id="ARBA00022989"/>
    </source>
</evidence>
<dbReference type="CDD" id="cd00037">
    <property type="entry name" value="CLECT"/>
    <property type="match status" value="1"/>
</dbReference>
<dbReference type="GO" id="GO:0005230">
    <property type="term" value="F:extracellular ligand-gated monoatomic ion channel activity"/>
    <property type="evidence" value="ECO:0007669"/>
    <property type="project" value="InterPro"/>
</dbReference>
<dbReference type="InterPro" id="IPR006028">
    <property type="entry name" value="GABAA/Glycine_rcpt"/>
</dbReference>
<dbReference type="PANTHER" id="PTHR18945">
    <property type="entry name" value="NEUROTRANSMITTER GATED ION CHANNEL"/>
    <property type="match status" value="1"/>
</dbReference>
<dbReference type="SUPFAM" id="SSF56436">
    <property type="entry name" value="C-type lectin-like"/>
    <property type="match status" value="1"/>
</dbReference>
<dbReference type="Proteomes" id="UP001286313">
    <property type="component" value="Unassembled WGS sequence"/>
</dbReference>
<feature type="transmembrane region" description="Helical" evidence="13">
    <location>
        <begin position="744"/>
        <end position="763"/>
    </location>
</feature>
<keyword evidence="3 13" id="KW-0813">Transport</keyword>
<dbReference type="SUPFAM" id="SSF63712">
    <property type="entry name" value="Nicotinic receptor ligand binding domain-like"/>
    <property type="match status" value="1"/>
</dbReference>
<dbReference type="Pfam" id="PF02931">
    <property type="entry name" value="Neur_chan_LBD"/>
    <property type="match status" value="1"/>
</dbReference>
<keyword evidence="10 12" id="KW-1015">Disulfide bond</keyword>
<dbReference type="SUPFAM" id="SSF57424">
    <property type="entry name" value="LDL receptor-like module"/>
    <property type="match status" value="1"/>
</dbReference>
<dbReference type="GO" id="GO:0004888">
    <property type="term" value="F:transmembrane signaling receptor activity"/>
    <property type="evidence" value="ECO:0007669"/>
    <property type="project" value="InterPro"/>
</dbReference>
<sequence length="884" mass="99972">MRTRNETQAPGLGSVRNMSVSVVVCVSFILVGAPGLCRAWIGSDNTGLAFQAENQLTQDSHASLQLSPPPAPTQPNITDLSVCLWLKVLHFRETSSYVFSYATTDKDNNELNLGIKSELILMAIGGKYLYGTMVSEKFVPDSWYHICFVVNSTKETGTFFVNGEMLNELQLTARNILLNGTLVLGQESDKVGGGYVAEQSFSGIVTDFNLYSRSLSEEEVWEMAKCEVGGQEAGLEGDLVSWTSTDWILTGPVTQHDLTPQYCSQDRHRFVVFTQQRNREDNEEFCQSLKSNLGVPHNDEENTQLYEAVVPFKDQCQPHNHASAIFLLGAVNKPTEGKWFDYEGKMLNYTNFDTDQPLKSTRCVGFLTPPAQGKWTDISCKQSIKFCAACHQRGHPIVLRMRGLCEQDVISSYFRIEQQHGKVASLRGFTKYYISSDDNATWTLFNMWTDEVIANTLVHHVDLPLGRRQWRVANNFALCGQSEGEMHTLSLSACHEETEFACGDGTCIQLPQRCNMRVDCPDNTDETGCDKLILPEEYLKDLPPPALTPGPLALSLVTSLQGISEVDIVNMKLTVDFQTIITWFDQRLTFQNLKQFSDLNYLRTDSVWTPMVDFVNADFPETYTTNAILKVLRESNPEPDDITRPQHDEVFQGSKNPLQRRQKVSAPFSCKMDLRNFPFDSQQCHLHLRLSSANQEFLVWQNLSVEYLGEVLLTEYQVGVVTGEVRQAEGYSQVTVTINFQRRYSYYFTSAYLPIVMLMFISYASLYCPRDNMDLRVMMALTTLLVLFALYQQISDTLPRTSYVKAIDIWCFFAITFIFSQVVLHVAIDVRLPCLRRLRSAPSSSKVKILDTKRRSGSVLVAARVLYALVLLVFCVTYWGILLS</sequence>
<dbReference type="PROSITE" id="PS50068">
    <property type="entry name" value="LDLRA_2"/>
    <property type="match status" value="1"/>
</dbReference>
<evidence type="ECO:0000256" key="10">
    <source>
        <dbReference type="ARBA" id="ARBA00023157"/>
    </source>
</evidence>
<keyword evidence="8 13" id="KW-0406">Ion transport</keyword>
<dbReference type="PROSITE" id="PS00236">
    <property type="entry name" value="NEUROTR_ION_CHANNEL"/>
    <property type="match status" value="1"/>
</dbReference>
<reference evidence="16" key="1">
    <citation type="submission" date="2023-10" db="EMBL/GenBank/DDBJ databases">
        <title>Genome assemblies of two species of porcelain crab, Petrolisthes cinctipes and Petrolisthes manimaculis (Anomura: Porcellanidae).</title>
        <authorList>
            <person name="Angst P."/>
        </authorList>
    </citation>
    <scope>NUCLEOTIDE SEQUENCE</scope>
    <source>
        <strain evidence="16">PB745_01</strain>
        <tissue evidence="16">Gill</tissue>
    </source>
</reference>
<feature type="transmembrane region" description="Helical" evidence="13">
    <location>
        <begin position="775"/>
        <end position="794"/>
    </location>
</feature>
<dbReference type="InterPro" id="IPR036055">
    <property type="entry name" value="LDL_receptor-like_sf"/>
</dbReference>
<evidence type="ECO:0000256" key="5">
    <source>
        <dbReference type="ARBA" id="ARBA00022692"/>
    </source>
</evidence>
<dbReference type="AlphaFoldDB" id="A0AAE1ESJ2"/>
<evidence type="ECO:0000256" key="1">
    <source>
        <dbReference type="ARBA" id="ARBA00004141"/>
    </source>
</evidence>
<evidence type="ECO:0000313" key="16">
    <source>
        <dbReference type="EMBL" id="KAK3860745.1"/>
    </source>
</evidence>
<evidence type="ECO:0000313" key="17">
    <source>
        <dbReference type="Proteomes" id="UP001286313"/>
    </source>
</evidence>
<name>A0AAE1ESJ2_PETCI</name>
<feature type="disulfide bond" evidence="12">
    <location>
        <begin position="502"/>
        <end position="520"/>
    </location>
</feature>
<evidence type="ECO:0000256" key="4">
    <source>
        <dbReference type="ARBA" id="ARBA00022475"/>
    </source>
</evidence>
<evidence type="ECO:0000256" key="3">
    <source>
        <dbReference type="ARBA" id="ARBA00022448"/>
    </source>
</evidence>
<protein>
    <submittedName>
        <fullName evidence="16">Uncharacterized protein</fullName>
    </submittedName>
</protein>
<feature type="disulfide bond" evidence="12">
    <location>
        <begin position="514"/>
        <end position="529"/>
    </location>
</feature>
<dbReference type="PROSITE" id="PS01209">
    <property type="entry name" value="LDLRA_1"/>
    <property type="match status" value="1"/>
</dbReference>
<dbReference type="SMART" id="SM00034">
    <property type="entry name" value="CLECT"/>
    <property type="match status" value="1"/>
</dbReference>
<evidence type="ECO:0000256" key="2">
    <source>
        <dbReference type="ARBA" id="ARBA00004236"/>
    </source>
</evidence>
<dbReference type="InterPro" id="IPR006201">
    <property type="entry name" value="Neur_channel"/>
</dbReference>
<dbReference type="SUPFAM" id="SSF90112">
    <property type="entry name" value="Neurotransmitter-gated ion-channel transmembrane pore"/>
    <property type="match status" value="1"/>
</dbReference>
<keyword evidence="7 13" id="KW-1133">Transmembrane helix</keyword>
<dbReference type="InterPro" id="IPR036719">
    <property type="entry name" value="Neuro-gated_channel_TM_sf"/>
</dbReference>
<comment type="caution">
    <text evidence="12">Lacks conserved residue(s) required for the propagation of feature annotation.</text>
</comment>
<dbReference type="SUPFAM" id="SSF49899">
    <property type="entry name" value="Concanavalin A-like lectins/glucanases"/>
    <property type="match status" value="1"/>
</dbReference>
<evidence type="ECO:0000256" key="8">
    <source>
        <dbReference type="ARBA" id="ARBA00023065"/>
    </source>
</evidence>
<keyword evidence="5 13" id="KW-0812">Transmembrane</keyword>
<feature type="transmembrane region" description="Helical" evidence="13">
    <location>
        <begin position="806"/>
        <end position="828"/>
    </location>
</feature>
<dbReference type="InterPro" id="IPR023415">
    <property type="entry name" value="LDLR_class-A_CS"/>
</dbReference>
<dbReference type="InterPro" id="IPR038050">
    <property type="entry name" value="Neuro_actylchol_rec"/>
</dbReference>
<evidence type="ECO:0000259" key="15">
    <source>
        <dbReference type="PROSITE" id="PS51828"/>
    </source>
</evidence>
<evidence type="ECO:0000256" key="6">
    <source>
        <dbReference type="ARBA" id="ARBA00022729"/>
    </source>
</evidence>
<keyword evidence="6" id="KW-0732">Signal</keyword>
<dbReference type="InterPro" id="IPR001759">
    <property type="entry name" value="PTX_dom"/>
</dbReference>
<dbReference type="InterPro" id="IPR006029">
    <property type="entry name" value="Neurotrans-gated_channel_TM"/>
</dbReference>
<dbReference type="Pfam" id="PF00057">
    <property type="entry name" value="Ldl_recept_a"/>
    <property type="match status" value="1"/>
</dbReference>
<dbReference type="Pfam" id="PF02932">
    <property type="entry name" value="Neur_chan_memb"/>
    <property type="match status" value="1"/>
</dbReference>
<feature type="transmembrane region" description="Helical" evidence="13">
    <location>
        <begin position="859"/>
        <end position="881"/>
    </location>
</feature>
<dbReference type="EMBL" id="JAWQEG010004639">
    <property type="protein sequence ID" value="KAK3860745.1"/>
    <property type="molecule type" value="Genomic_DNA"/>
</dbReference>
<comment type="similarity">
    <text evidence="13">Belongs to the ligand-gated ion channel (TC 1.A.9) family.</text>
</comment>
<dbReference type="Gene3D" id="1.20.58.390">
    <property type="entry name" value="Neurotransmitter-gated ion-channel transmembrane domain"/>
    <property type="match status" value="1"/>
</dbReference>
<dbReference type="GO" id="GO:0099095">
    <property type="term" value="F:ligand-gated monoatomic anion channel activity"/>
    <property type="evidence" value="ECO:0007669"/>
    <property type="project" value="UniProtKB-ARBA"/>
</dbReference>
<keyword evidence="4" id="KW-1003">Cell membrane</keyword>
<dbReference type="InterPro" id="IPR036734">
    <property type="entry name" value="Neur_chan_lig-bd_sf"/>
</dbReference>
<gene>
    <name evidence="16" type="ORF">Pcinc_033214</name>
</gene>
<dbReference type="Pfam" id="PF00354">
    <property type="entry name" value="Pentaxin"/>
    <property type="match status" value="1"/>
</dbReference>
<comment type="caution">
    <text evidence="16">The sequence shown here is derived from an EMBL/GenBank/DDBJ whole genome shotgun (WGS) entry which is preliminary data.</text>
</comment>
<dbReference type="Gene3D" id="2.70.170.10">
    <property type="entry name" value="Neurotransmitter-gated ion-channel ligand-binding domain"/>
    <property type="match status" value="1"/>
</dbReference>
<keyword evidence="17" id="KW-1185">Reference proteome</keyword>
<organism evidence="16 17">
    <name type="scientific">Petrolisthes cinctipes</name>
    <name type="common">Flat porcelain crab</name>
    <dbReference type="NCBI Taxonomy" id="88211"/>
    <lineage>
        <taxon>Eukaryota</taxon>
        <taxon>Metazoa</taxon>
        <taxon>Ecdysozoa</taxon>
        <taxon>Arthropoda</taxon>
        <taxon>Crustacea</taxon>
        <taxon>Multicrustacea</taxon>
        <taxon>Malacostraca</taxon>
        <taxon>Eumalacostraca</taxon>
        <taxon>Eucarida</taxon>
        <taxon>Decapoda</taxon>
        <taxon>Pleocyemata</taxon>
        <taxon>Anomura</taxon>
        <taxon>Galatheoidea</taxon>
        <taxon>Porcellanidae</taxon>
        <taxon>Petrolisthes</taxon>
    </lineage>
</organism>
<dbReference type="GO" id="GO:0005886">
    <property type="term" value="C:plasma membrane"/>
    <property type="evidence" value="ECO:0007669"/>
    <property type="project" value="UniProtKB-SubCell"/>
</dbReference>
<dbReference type="InterPro" id="IPR013320">
    <property type="entry name" value="ConA-like_dom_sf"/>
</dbReference>
<dbReference type="InterPro" id="IPR002172">
    <property type="entry name" value="LDrepeatLR_classA_rpt"/>
</dbReference>
<feature type="domain" description="C-type lectin" evidence="14">
    <location>
        <begin position="265"/>
        <end position="389"/>
    </location>
</feature>
<dbReference type="CDD" id="cd00112">
    <property type="entry name" value="LDLa"/>
    <property type="match status" value="1"/>
</dbReference>
<dbReference type="InterPro" id="IPR018000">
    <property type="entry name" value="Neurotransmitter_ion_chnl_CS"/>
</dbReference>
<dbReference type="InterPro" id="IPR006202">
    <property type="entry name" value="Neur_chan_lig-bd"/>
</dbReference>
<dbReference type="GO" id="GO:0005254">
    <property type="term" value="F:chloride channel activity"/>
    <property type="evidence" value="ECO:0007669"/>
    <property type="project" value="UniProtKB-ARBA"/>
</dbReference>
<dbReference type="InterPro" id="IPR016186">
    <property type="entry name" value="C-type_lectin-like/link_sf"/>
</dbReference>
<evidence type="ECO:0000256" key="11">
    <source>
        <dbReference type="ARBA" id="ARBA00023303"/>
    </source>
</evidence>
<dbReference type="InterPro" id="IPR016187">
    <property type="entry name" value="CTDL_fold"/>
</dbReference>
<evidence type="ECO:0000256" key="9">
    <source>
        <dbReference type="ARBA" id="ARBA00023136"/>
    </source>
</evidence>
<dbReference type="SMART" id="SM00159">
    <property type="entry name" value="PTX"/>
    <property type="match status" value="1"/>
</dbReference>
<evidence type="ECO:0000256" key="13">
    <source>
        <dbReference type="RuleBase" id="RU000687"/>
    </source>
</evidence>
<proteinExistence type="inferred from homology"/>
<dbReference type="PRINTS" id="PR00252">
    <property type="entry name" value="NRIONCHANNEL"/>
</dbReference>
<feature type="domain" description="Pentraxin (PTX)" evidence="15">
    <location>
        <begin position="51"/>
        <end position="264"/>
    </location>
</feature>
<dbReference type="Gene3D" id="2.60.120.200">
    <property type="match status" value="1"/>
</dbReference>
<keyword evidence="11 13" id="KW-0407">Ion channel</keyword>
<dbReference type="Gene3D" id="4.10.400.10">
    <property type="entry name" value="Low-density Lipoprotein Receptor"/>
    <property type="match status" value="1"/>
</dbReference>
<dbReference type="InterPro" id="IPR001304">
    <property type="entry name" value="C-type_lectin-like"/>
</dbReference>
<dbReference type="Gene3D" id="3.10.100.10">
    <property type="entry name" value="Mannose-Binding Protein A, subunit A"/>
    <property type="match status" value="1"/>
</dbReference>
<dbReference type="PROSITE" id="PS51828">
    <property type="entry name" value="PTX_2"/>
    <property type="match status" value="1"/>
</dbReference>
<comment type="subcellular location">
    <subcellularLocation>
        <location evidence="2">Cell membrane</location>
    </subcellularLocation>
    <subcellularLocation>
        <location evidence="1">Membrane</location>
        <topology evidence="1">Multi-pass membrane protein</topology>
    </subcellularLocation>
</comment>
<evidence type="ECO:0000259" key="14">
    <source>
        <dbReference type="PROSITE" id="PS50041"/>
    </source>
</evidence>
<dbReference type="SMART" id="SM00192">
    <property type="entry name" value="LDLa"/>
    <property type="match status" value="1"/>
</dbReference>
<dbReference type="PRINTS" id="PR00253">
    <property type="entry name" value="GABAARECEPTR"/>
</dbReference>
<keyword evidence="9 13" id="KW-0472">Membrane</keyword>
<accession>A0AAE1ESJ2</accession>